<gene>
    <name evidence="2" type="ORF">CKF58_07385</name>
</gene>
<feature type="domain" description="Thymidylate kinase-like" evidence="1">
    <location>
        <begin position="8"/>
        <end position="171"/>
    </location>
</feature>
<dbReference type="SUPFAM" id="SSF52540">
    <property type="entry name" value="P-loop containing nucleoside triphosphate hydrolases"/>
    <property type="match status" value="1"/>
</dbReference>
<dbReference type="Gene3D" id="3.40.50.300">
    <property type="entry name" value="P-loop containing nucleotide triphosphate hydrolases"/>
    <property type="match status" value="1"/>
</dbReference>
<dbReference type="OrthoDB" id="9774907at2"/>
<dbReference type="EMBL" id="NRJG01000164">
    <property type="protein sequence ID" value="RIY34891.1"/>
    <property type="molecule type" value="Genomic_DNA"/>
</dbReference>
<proteinExistence type="predicted"/>
<dbReference type="InterPro" id="IPR027417">
    <property type="entry name" value="P-loop_NTPase"/>
</dbReference>
<evidence type="ECO:0000259" key="1">
    <source>
        <dbReference type="Pfam" id="PF02223"/>
    </source>
</evidence>
<dbReference type="AlphaFoldDB" id="A0A3A1YBF4"/>
<dbReference type="Pfam" id="PF02223">
    <property type="entry name" value="Thymidylate_kin"/>
    <property type="match status" value="1"/>
</dbReference>
<reference evidence="2 3" key="1">
    <citation type="submission" date="2017-08" db="EMBL/GenBank/DDBJ databases">
        <title>Reclassification of Bisgaard taxon 37 and 44.</title>
        <authorList>
            <person name="Christensen H."/>
        </authorList>
    </citation>
    <scope>NUCLEOTIDE SEQUENCE [LARGE SCALE GENOMIC DNA]</scope>
    <source>
        <strain evidence="2 3">111</strain>
    </source>
</reference>
<keyword evidence="3" id="KW-1185">Reference proteome</keyword>
<comment type="caution">
    <text evidence="2">The sequence shown here is derived from an EMBL/GenBank/DDBJ whole genome shotgun (WGS) entry which is preliminary data.</text>
</comment>
<dbReference type="Proteomes" id="UP000265916">
    <property type="component" value="Unassembled WGS sequence"/>
</dbReference>
<accession>A0A3A1YBF4</accession>
<dbReference type="InterPro" id="IPR039430">
    <property type="entry name" value="Thymidylate_kin-like_dom"/>
</dbReference>
<evidence type="ECO:0000313" key="2">
    <source>
        <dbReference type="EMBL" id="RIY34891.1"/>
    </source>
</evidence>
<dbReference type="RefSeq" id="WP_119532505.1">
    <property type="nucleotide sequence ID" value="NZ_JBHSSP010000020.1"/>
</dbReference>
<organism evidence="2 3">
    <name type="scientific">Psittacicella hinzii</name>
    <dbReference type="NCBI Taxonomy" id="2028575"/>
    <lineage>
        <taxon>Bacteria</taxon>
        <taxon>Pseudomonadati</taxon>
        <taxon>Pseudomonadota</taxon>
        <taxon>Gammaproteobacteria</taxon>
        <taxon>Pasteurellales</taxon>
        <taxon>Psittacicellaceae</taxon>
        <taxon>Psittacicella</taxon>
    </lineage>
</organism>
<protein>
    <recommendedName>
        <fullName evidence="1">Thymidylate kinase-like domain-containing protein</fullName>
    </recommendedName>
</protein>
<sequence length="292" mass="33643">MTIRYLIVEGIDSTGKTTFVEKLAKQASKHVEVQVINDLRPNKRVYFNMWLNRYVKDGLIQELDPVSQAALFAIAAKQNDLRLPHSLTGRKLYIIDRSVISSLLYAAGLIYLKNYYNQDPGSTLVQDLSDIAKARLNDDDVEYGELHRTLRVLRTTYLQRTSDDTINRLDARALVLCRCHVYGREESPSDIYEDKQLQLVVKDLFRYYLDGPELKASQGSSFENAIYSSFSNRVSYDLVKVDIPFFTIDDGDKYGRAKIPVIRSYNADLDFEVAKFLHLIQNEEFWASEELN</sequence>
<name>A0A3A1YBF4_9GAMM</name>
<evidence type="ECO:0000313" key="3">
    <source>
        <dbReference type="Proteomes" id="UP000265916"/>
    </source>
</evidence>